<accession>A0A9D4I876</accession>
<keyword evidence="1" id="KW-0175">Coiled coil</keyword>
<gene>
    <name evidence="2" type="ORF">DPMN_186490</name>
</gene>
<evidence type="ECO:0000313" key="3">
    <source>
        <dbReference type="Proteomes" id="UP000828390"/>
    </source>
</evidence>
<organism evidence="2 3">
    <name type="scientific">Dreissena polymorpha</name>
    <name type="common">Zebra mussel</name>
    <name type="synonym">Mytilus polymorpha</name>
    <dbReference type="NCBI Taxonomy" id="45954"/>
    <lineage>
        <taxon>Eukaryota</taxon>
        <taxon>Metazoa</taxon>
        <taxon>Spiralia</taxon>
        <taxon>Lophotrochozoa</taxon>
        <taxon>Mollusca</taxon>
        <taxon>Bivalvia</taxon>
        <taxon>Autobranchia</taxon>
        <taxon>Heteroconchia</taxon>
        <taxon>Euheterodonta</taxon>
        <taxon>Imparidentia</taxon>
        <taxon>Neoheterodontei</taxon>
        <taxon>Myida</taxon>
        <taxon>Dreissenoidea</taxon>
        <taxon>Dreissenidae</taxon>
        <taxon>Dreissena</taxon>
    </lineage>
</organism>
<feature type="coiled-coil region" evidence="1">
    <location>
        <begin position="298"/>
        <end position="353"/>
    </location>
</feature>
<evidence type="ECO:0000313" key="2">
    <source>
        <dbReference type="EMBL" id="KAH3751885.1"/>
    </source>
</evidence>
<evidence type="ECO:0000256" key="1">
    <source>
        <dbReference type="SAM" id="Coils"/>
    </source>
</evidence>
<proteinExistence type="predicted"/>
<dbReference type="Proteomes" id="UP000828390">
    <property type="component" value="Unassembled WGS sequence"/>
</dbReference>
<keyword evidence="3" id="KW-1185">Reference proteome</keyword>
<reference evidence="2" key="1">
    <citation type="journal article" date="2019" name="bioRxiv">
        <title>The Genome of the Zebra Mussel, Dreissena polymorpha: A Resource for Invasive Species Research.</title>
        <authorList>
            <person name="McCartney M.A."/>
            <person name="Auch B."/>
            <person name="Kono T."/>
            <person name="Mallez S."/>
            <person name="Zhang Y."/>
            <person name="Obille A."/>
            <person name="Becker A."/>
            <person name="Abrahante J.E."/>
            <person name="Garbe J."/>
            <person name="Badalamenti J.P."/>
            <person name="Herman A."/>
            <person name="Mangelson H."/>
            <person name="Liachko I."/>
            <person name="Sullivan S."/>
            <person name="Sone E.D."/>
            <person name="Koren S."/>
            <person name="Silverstein K.A.T."/>
            <person name="Beckman K.B."/>
            <person name="Gohl D.M."/>
        </authorList>
    </citation>
    <scope>NUCLEOTIDE SEQUENCE</scope>
    <source>
        <strain evidence="2">Duluth1</strain>
        <tissue evidence="2">Whole animal</tissue>
    </source>
</reference>
<feature type="coiled-coil region" evidence="1">
    <location>
        <begin position="168"/>
        <end position="230"/>
    </location>
</feature>
<dbReference type="EMBL" id="JAIWYP010000010">
    <property type="protein sequence ID" value="KAH3751885.1"/>
    <property type="molecule type" value="Genomic_DNA"/>
</dbReference>
<sequence>MSVDDITERPTDYLKNEEPVLSATGETVENSTAGEQLGFPNPKEILDLPNPKGMLGLPNPNYSPNKIYIEHLEHKIGGKSGGSNPFHSVQQLLGDCKNAIQDLLGQHNLENELMSKISRELVNFTGKAIITIIEQRIDWASTKVDIVKIEQSIDERYKDRFELTRIQVDKLIRNIEEKRNTIRDLQIMNGQLNDTIQMKITELLQRNSEVDSLKKTINELRQMNSQLKIDLLRSIDEREKVIFDADSINFECRKEMLGSLLIECEATEHVRKQLHIDVVQNIRREYLNINKIELAAVRRQCETRIEEVRMEYKQASQELSDVKIQLSATTQRLSEMEQKYLYAKQQLKESEHREKITKYEQRQLMNSAMDVQLHLKTVTKHNRRLFDSIRSVDGLIDTPRSEWTFKYENVKMQFTSTERAYKTHETHIN</sequence>
<protein>
    <submittedName>
        <fullName evidence="2">Uncharacterized protein</fullName>
    </submittedName>
</protein>
<name>A0A9D4I876_DREPO</name>
<comment type="caution">
    <text evidence="2">The sequence shown here is derived from an EMBL/GenBank/DDBJ whole genome shotgun (WGS) entry which is preliminary data.</text>
</comment>
<reference evidence="2" key="2">
    <citation type="submission" date="2020-11" db="EMBL/GenBank/DDBJ databases">
        <authorList>
            <person name="McCartney M.A."/>
            <person name="Auch B."/>
            <person name="Kono T."/>
            <person name="Mallez S."/>
            <person name="Becker A."/>
            <person name="Gohl D.M."/>
            <person name="Silverstein K.A.T."/>
            <person name="Koren S."/>
            <person name="Bechman K.B."/>
            <person name="Herman A."/>
            <person name="Abrahante J.E."/>
            <person name="Garbe J."/>
        </authorList>
    </citation>
    <scope>NUCLEOTIDE SEQUENCE</scope>
    <source>
        <strain evidence="2">Duluth1</strain>
        <tissue evidence="2">Whole animal</tissue>
    </source>
</reference>
<dbReference type="AlphaFoldDB" id="A0A9D4I876"/>